<comment type="caution">
    <text evidence="1">The sequence shown here is derived from an EMBL/GenBank/DDBJ whole genome shotgun (WGS) entry which is preliminary data.</text>
</comment>
<proteinExistence type="predicted"/>
<evidence type="ECO:0000313" key="1">
    <source>
        <dbReference type="EMBL" id="OBX64661.1"/>
    </source>
</evidence>
<sequence>MFLDVEFTDVDFTDMVAHKILPKTAYYMPNFYHREFIGNKNYFSPIILALSFQPHYFSIA</sequence>
<name>A0AA91FJ88_FAUOS</name>
<dbReference type="EMBL" id="LZMT01000015">
    <property type="protein sequence ID" value="OBX64661.1"/>
    <property type="molecule type" value="Genomic_DNA"/>
</dbReference>
<organism evidence="1">
    <name type="scientific">Faucicola osloensis</name>
    <name type="common">Moraxella osloensis</name>
    <dbReference type="NCBI Taxonomy" id="34062"/>
    <lineage>
        <taxon>Bacteria</taxon>
        <taxon>Pseudomonadati</taxon>
        <taxon>Pseudomonadota</taxon>
        <taxon>Gammaproteobacteria</taxon>
        <taxon>Moraxellales</taxon>
        <taxon>Moraxellaceae</taxon>
        <taxon>Faucicola</taxon>
    </lineage>
</organism>
<protein>
    <submittedName>
        <fullName evidence="1">Uncharacterized protein</fullName>
    </submittedName>
</protein>
<reference evidence="1" key="1">
    <citation type="submission" date="2016-06" db="EMBL/GenBank/DDBJ databases">
        <title>Draft genome of Moraxella osloensis CCUG 67237.</title>
        <authorList>
            <person name="Salva-Serra F."/>
            <person name="Engstrom-Jakobsson H."/>
            <person name="Thorell K."/>
            <person name="Gonzales-Siles L."/>
            <person name="Karlsson R."/>
            <person name="Boulund F."/>
            <person name="Engstrand L."/>
            <person name="Kristiansson E."/>
            <person name="Moore E."/>
        </authorList>
    </citation>
    <scope>NUCLEOTIDE SEQUENCE [LARGE SCALE GENOMIC DNA]</scope>
    <source>
        <strain evidence="1">CCUG 67237</strain>
    </source>
</reference>
<dbReference type="AlphaFoldDB" id="A0AA91FJ88"/>
<gene>
    <name evidence="1" type="ORF">A9299_09510</name>
</gene>
<accession>A0AA91FJ88</accession>